<protein>
    <submittedName>
        <fullName evidence="3">Uncharacterized protein</fullName>
    </submittedName>
</protein>
<keyword evidence="2" id="KW-1133">Transmembrane helix</keyword>
<organism evidence="3 4">
    <name type="scientific">Arthrobacter globiformis (strain ATCC 8010 / DSM 20124 / JCM 1332 / NBRC 12137 / NCIMB 8907 / NRRL B-2979 / 168)</name>
    <dbReference type="NCBI Taxonomy" id="1077972"/>
    <lineage>
        <taxon>Bacteria</taxon>
        <taxon>Bacillati</taxon>
        <taxon>Actinomycetota</taxon>
        <taxon>Actinomycetes</taxon>
        <taxon>Micrococcales</taxon>
        <taxon>Micrococcaceae</taxon>
        <taxon>Arthrobacter</taxon>
    </lineage>
</organism>
<name>H0QNZ0_ARTG1</name>
<feature type="region of interest" description="Disordered" evidence="1">
    <location>
        <begin position="1"/>
        <end position="30"/>
    </location>
</feature>
<dbReference type="Proteomes" id="UP000003828">
    <property type="component" value="Unassembled WGS sequence"/>
</dbReference>
<evidence type="ECO:0000313" key="3">
    <source>
        <dbReference type="EMBL" id="GAB14541.1"/>
    </source>
</evidence>
<dbReference type="STRING" id="1077972.ARGLB_073_00600"/>
<proteinExistence type="predicted"/>
<keyword evidence="2" id="KW-0812">Transmembrane</keyword>
<feature type="transmembrane region" description="Helical" evidence="2">
    <location>
        <begin position="110"/>
        <end position="130"/>
    </location>
</feature>
<feature type="transmembrane region" description="Helical" evidence="2">
    <location>
        <begin position="73"/>
        <end position="98"/>
    </location>
</feature>
<keyword evidence="4" id="KW-1185">Reference proteome</keyword>
<dbReference type="AlphaFoldDB" id="H0QNZ0"/>
<sequence length="139" mass="14934">MSFPQAPEHDEPPPRCGPASNRPRGQWQGGSGPGVASIMCAVLVMPSMMVTIVPTMFVALFTRPDTGSNGKEWMANFVFLSLPALLGLLSIIFGLFALRRSPRGSNGWSTGLAGLVVVPLEAVIIFLPAIQRGQFDVFY</sequence>
<evidence type="ECO:0000256" key="1">
    <source>
        <dbReference type="SAM" id="MobiDB-lite"/>
    </source>
</evidence>
<accession>H0QNZ0</accession>
<dbReference type="RefSeq" id="WP_003803105.1">
    <property type="nucleotide sequence ID" value="NZ_BAEG01000073.1"/>
</dbReference>
<evidence type="ECO:0000313" key="4">
    <source>
        <dbReference type="Proteomes" id="UP000003828"/>
    </source>
</evidence>
<feature type="transmembrane region" description="Helical" evidence="2">
    <location>
        <begin position="35"/>
        <end position="61"/>
    </location>
</feature>
<keyword evidence="2" id="KW-0472">Membrane</keyword>
<comment type="caution">
    <text evidence="3">The sequence shown here is derived from an EMBL/GenBank/DDBJ whole genome shotgun (WGS) entry which is preliminary data.</text>
</comment>
<evidence type="ECO:0000256" key="2">
    <source>
        <dbReference type="SAM" id="Phobius"/>
    </source>
</evidence>
<reference evidence="3 4" key="1">
    <citation type="submission" date="2011-12" db="EMBL/GenBank/DDBJ databases">
        <title>Whole genome shotgun sequence of Arthrobacter globiformis NBRC 12137.</title>
        <authorList>
            <person name="Miyazawa S."/>
            <person name="Hosoyama A."/>
            <person name="Tsuchikane K."/>
            <person name="Katsumata H."/>
            <person name="Yamazaki S."/>
            <person name="Fujita N."/>
        </authorList>
    </citation>
    <scope>NUCLEOTIDE SEQUENCE [LARGE SCALE GENOMIC DNA]</scope>
    <source>
        <strain evidence="3 4">NBRC 12137</strain>
    </source>
</reference>
<dbReference type="OrthoDB" id="9842481at2"/>
<dbReference type="EMBL" id="BAEG01000073">
    <property type="protein sequence ID" value="GAB14541.1"/>
    <property type="molecule type" value="Genomic_DNA"/>
</dbReference>
<gene>
    <name evidence="3" type="ORF">ARGLB_073_00600</name>
</gene>